<evidence type="ECO:0000256" key="3">
    <source>
        <dbReference type="PIRSR" id="PIRSR603782-1"/>
    </source>
</evidence>
<keyword evidence="4" id="KW-1015">Disulfide bond</keyword>
<feature type="binding site" evidence="3">
    <location>
        <position position="79"/>
    </location>
    <ligand>
        <name>Cu cation</name>
        <dbReference type="ChEBI" id="CHEBI:23378"/>
    </ligand>
</feature>
<dbReference type="GO" id="GO:0046872">
    <property type="term" value="F:metal ion binding"/>
    <property type="evidence" value="ECO:0007669"/>
    <property type="project" value="UniProtKB-KW"/>
</dbReference>
<evidence type="ECO:0000256" key="1">
    <source>
        <dbReference type="ARBA" id="ARBA00010996"/>
    </source>
</evidence>
<gene>
    <name evidence="6" type="ORF">H0S73_03705</name>
</gene>
<feature type="transmembrane region" description="Helical" evidence="5">
    <location>
        <begin position="6"/>
        <end position="29"/>
    </location>
</feature>
<keyword evidence="5" id="KW-0812">Transmembrane</keyword>
<dbReference type="AlphaFoldDB" id="A0A838BI53"/>
<dbReference type="PANTHER" id="PTHR12151">
    <property type="entry name" value="ELECTRON TRANSPORT PROTIN SCO1/SENC FAMILY MEMBER"/>
    <property type="match status" value="1"/>
</dbReference>
<evidence type="ECO:0000256" key="4">
    <source>
        <dbReference type="PIRSR" id="PIRSR603782-2"/>
    </source>
</evidence>
<reference evidence="6 7" key="1">
    <citation type="submission" date="2020-07" db="EMBL/GenBank/DDBJ databases">
        <title>Draft genome and description of Microvirga mediterraneensis Marseille-Q2068 sp. nov.</title>
        <authorList>
            <person name="Boxberger M."/>
        </authorList>
    </citation>
    <scope>NUCLEOTIDE SEQUENCE [LARGE SCALE GENOMIC DNA]</scope>
    <source>
        <strain evidence="6 7">Marseille-Q2068</strain>
    </source>
</reference>
<dbReference type="SUPFAM" id="SSF52833">
    <property type="entry name" value="Thioredoxin-like"/>
    <property type="match status" value="1"/>
</dbReference>
<evidence type="ECO:0000313" key="7">
    <source>
        <dbReference type="Proteomes" id="UP000572984"/>
    </source>
</evidence>
<evidence type="ECO:0000313" key="6">
    <source>
        <dbReference type="EMBL" id="MBA1155234.1"/>
    </source>
</evidence>
<keyword evidence="2 3" id="KW-0186">Copper</keyword>
<comment type="caution">
    <text evidence="6">The sequence shown here is derived from an EMBL/GenBank/DDBJ whole genome shotgun (WGS) entry which is preliminary data.</text>
</comment>
<keyword evidence="7" id="KW-1185">Reference proteome</keyword>
<keyword evidence="5" id="KW-1133">Transmembrane helix</keyword>
<dbReference type="InterPro" id="IPR003782">
    <property type="entry name" value="SCO1/SenC"/>
</dbReference>
<keyword evidence="3" id="KW-0479">Metal-binding</keyword>
<organism evidence="6 7">
    <name type="scientific">Microvirga mediterraneensis</name>
    <dbReference type="NCBI Taxonomy" id="2754695"/>
    <lineage>
        <taxon>Bacteria</taxon>
        <taxon>Pseudomonadati</taxon>
        <taxon>Pseudomonadota</taxon>
        <taxon>Alphaproteobacteria</taxon>
        <taxon>Hyphomicrobiales</taxon>
        <taxon>Methylobacteriaceae</taxon>
        <taxon>Microvirga</taxon>
    </lineage>
</organism>
<dbReference type="CDD" id="cd02968">
    <property type="entry name" value="SCO"/>
    <property type="match status" value="1"/>
</dbReference>
<protein>
    <submittedName>
        <fullName evidence="6">SCO family protein</fullName>
    </submittedName>
</protein>
<name>A0A838BI53_9HYPH</name>
<dbReference type="Gene3D" id="3.40.30.10">
    <property type="entry name" value="Glutaredoxin"/>
    <property type="match status" value="1"/>
</dbReference>
<dbReference type="FunFam" id="3.40.30.10:FF:000013">
    <property type="entry name" value="Blast:Protein SCO1 homolog, mitochondrial"/>
    <property type="match status" value="1"/>
</dbReference>
<dbReference type="Pfam" id="PF02630">
    <property type="entry name" value="SCO1-SenC"/>
    <property type="match status" value="1"/>
</dbReference>
<comment type="similarity">
    <text evidence="1">Belongs to the SCO1/2 family.</text>
</comment>
<keyword evidence="5" id="KW-0472">Membrane</keyword>
<dbReference type="Proteomes" id="UP000572984">
    <property type="component" value="Unassembled WGS sequence"/>
</dbReference>
<evidence type="ECO:0000256" key="2">
    <source>
        <dbReference type="ARBA" id="ARBA00023008"/>
    </source>
</evidence>
<feature type="disulfide bond" description="Redox-active" evidence="4">
    <location>
        <begin position="75"/>
        <end position="79"/>
    </location>
</feature>
<dbReference type="EMBL" id="JACDXJ010000001">
    <property type="protein sequence ID" value="MBA1155234.1"/>
    <property type="molecule type" value="Genomic_DNA"/>
</dbReference>
<dbReference type="PANTHER" id="PTHR12151:SF25">
    <property type="entry name" value="LINALOOL DEHYDRATASE_ISOMERASE DOMAIN-CONTAINING PROTEIN"/>
    <property type="match status" value="1"/>
</dbReference>
<feature type="binding site" evidence="3">
    <location>
        <position position="75"/>
    </location>
    <ligand>
        <name>Cu cation</name>
        <dbReference type="ChEBI" id="CHEBI:23378"/>
    </ligand>
</feature>
<sequence length="218" mass="24285">MTIKRLLVPLLVFTAGLLVLVVTAGLLLFPSQQQQSAGKVPIGGPFKLTSHEGKPFTQDNLKGKPFVVFFGFTHCPEVCPTTLYDLTQDMAALGKDADRLQAVFITVDPARDTPELMKTYLSSFDPRIVGLSGTEEEIAAAARAYKIYYRKVPTEGQDYTMDHSATLFLMDSKGEFYGTSNFQEPEETRRAKLRQLIKNGENLIAVIPGHRRRTRKDA</sequence>
<dbReference type="RefSeq" id="WP_181050890.1">
    <property type="nucleotide sequence ID" value="NZ_JACDXJ010000001.1"/>
</dbReference>
<dbReference type="InterPro" id="IPR036249">
    <property type="entry name" value="Thioredoxin-like_sf"/>
</dbReference>
<proteinExistence type="inferred from homology"/>
<feature type="binding site" evidence="3">
    <location>
        <position position="163"/>
    </location>
    <ligand>
        <name>Cu cation</name>
        <dbReference type="ChEBI" id="CHEBI:23378"/>
    </ligand>
</feature>
<evidence type="ECO:0000256" key="5">
    <source>
        <dbReference type="SAM" id="Phobius"/>
    </source>
</evidence>
<accession>A0A838BI53</accession>